<gene>
    <name evidence="1" type="ORF">E2C01_012454</name>
</gene>
<name>A0A5B7DE81_PORTR</name>
<proteinExistence type="predicted"/>
<dbReference type="EMBL" id="VSRR010000778">
    <property type="protein sequence ID" value="MPC19539.1"/>
    <property type="molecule type" value="Genomic_DNA"/>
</dbReference>
<keyword evidence="2" id="KW-1185">Reference proteome</keyword>
<reference evidence="1 2" key="1">
    <citation type="submission" date="2019-05" db="EMBL/GenBank/DDBJ databases">
        <title>Another draft genome of Portunus trituberculatus and its Hox gene families provides insights of decapod evolution.</title>
        <authorList>
            <person name="Jeong J.-H."/>
            <person name="Song I."/>
            <person name="Kim S."/>
            <person name="Choi T."/>
            <person name="Kim D."/>
            <person name="Ryu S."/>
            <person name="Kim W."/>
        </authorList>
    </citation>
    <scope>NUCLEOTIDE SEQUENCE [LARGE SCALE GENOMIC DNA]</scope>
    <source>
        <tissue evidence="1">Muscle</tissue>
    </source>
</reference>
<accession>A0A5B7DE81</accession>
<organism evidence="1 2">
    <name type="scientific">Portunus trituberculatus</name>
    <name type="common">Swimming crab</name>
    <name type="synonym">Neptunus trituberculatus</name>
    <dbReference type="NCBI Taxonomy" id="210409"/>
    <lineage>
        <taxon>Eukaryota</taxon>
        <taxon>Metazoa</taxon>
        <taxon>Ecdysozoa</taxon>
        <taxon>Arthropoda</taxon>
        <taxon>Crustacea</taxon>
        <taxon>Multicrustacea</taxon>
        <taxon>Malacostraca</taxon>
        <taxon>Eumalacostraca</taxon>
        <taxon>Eucarida</taxon>
        <taxon>Decapoda</taxon>
        <taxon>Pleocyemata</taxon>
        <taxon>Brachyura</taxon>
        <taxon>Eubrachyura</taxon>
        <taxon>Portunoidea</taxon>
        <taxon>Portunidae</taxon>
        <taxon>Portuninae</taxon>
        <taxon>Portunus</taxon>
    </lineage>
</organism>
<sequence>MTLHVEHCGGKDVGYVEEHMGGEGAAHFEVCEYHLLSSCRAIGGGPLAQGGFDVGNKSGGGTSSLRKEWQYDKVRLIQSHTRLLAERVQSY</sequence>
<comment type="caution">
    <text evidence="1">The sequence shown here is derived from an EMBL/GenBank/DDBJ whole genome shotgun (WGS) entry which is preliminary data.</text>
</comment>
<evidence type="ECO:0000313" key="1">
    <source>
        <dbReference type="EMBL" id="MPC19539.1"/>
    </source>
</evidence>
<protein>
    <submittedName>
        <fullName evidence="1">Uncharacterized protein</fullName>
    </submittedName>
</protein>
<dbReference type="Proteomes" id="UP000324222">
    <property type="component" value="Unassembled WGS sequence"/>
</dbReference>
<dbReference type="AlphaFoldDB" id="A0A5B7DE81"/>
<evidence type="ECO:0000313" key="2">
    <source>
        <dbReference type="Proteomes" id="UP000324222"/>
    </source>
</evidence>